<name>A0A9Q0HF39_9MAGN</name>
<comment type="caution">
    <text evidence="2">The sequence shown here is derived from an EMBL/GenBank/DDBJ whole genome shotgun (WGS) entry which is preliminary data.</text>
</comment>
<sequence>MVNLDLEKGEIPGGISVEIPVRNEMEVGKVPVETNLATSVSTGDPIPTTTSERRKSSMISQLCKFPVINNQQHPKPPCFLKGKRKPRSATPASELAVNSITVSVSVIRPPNYGRTRRSPSRKIEQNPLIHLRRTTKISTMQRSGAFLHWGFVCQALVFALFQFNWSLVLRGTRYFFGFFSLYAFLPLTIGDLVKVLKDGLTPAFWSRCGYFSFLDFPR</sequence>
<reference evidence="2" key="1">
    <citation type="journal article" date="2023" name="Plant J.">
        <title>The genome of the king protea, Protea cynaroides.</title>
        <authorList>
            <person name="Chang J."/>
            <person name="Duong T.A."/>
            <person name="Schoeman C."/>
            <person name="Ma X."/>
            <person name="Roodt D."/>
            <person name="Barker N."/>
            <person name="Li Z."/>
            <person name="Van de Peer Y."/>
            <person name="Mizrachi E."/>
        </authorList>
    </citation>
    <scope>NUCLEOTIDE SEQUENCE</scope>
    <source>
        <tissue evidence="2">Young leaves</tissue>
    </source>
</reference>
<proteinExistence type="predicted"/>
<gene>
    <name evidence="2" type="ORF">NE237_023502</name>
</gene>
<organism evidence="2 3">
    <name type="scientific">Protea cynaroides</name>
    <dbReference type="NCBI Taxonomy" id="273540"/>
    <lineage>
        <taxon>Eukaryota</taxon>
        <taxon>Viridiplantae</taxon>
        <taxon>Streptophyta</taxon>
        <taxon>Embryophyta</taxon>
        <taxon>Tracheophyta</taxon>
        <taxon>Spermatophyta</taxon>
        <taxon>Magnoliopsida</taxon>
        <taxon>Proteales</taxon>
        <taxon>Proteaceae</taxon>
        <taxon>Protea</taxon>
    </lineage>
</organism>
<accession>A0A9Q0HF39</accession>
<feature type="transmembrane region" description="Helical" evidence="1">
    <location>
        <begin position="146"/>
        <end position="168"/>
    </location>
</feature>
<keyword evidence="1" id="KW-1133">Transmembrane helix</keyword>
<feature type="transmembrane region" description="Helical" evidence="1">
    <location>
        <begin position="174"/>
        <end position="193"/>
    </location>
</feature>
<keyword evidence="1" id="KW-0812">Transmembrane</keyword>
<keyword evidence="3" id="KW-1185">Reference proteome</keyword>
<evidence type="ECO:0000313" key="3">
    <source>
        <dbReference type="Proteomes" id="UP001141806"/>
    </source>
</evidence>
<protein>
    <submittedName>
        <fullName evidence="2">Uncharacterized protein</fullName>
    </submittedName>
</protein>
<dbReference type="Proteomes" id="UP001141806">
    <property type="component" value="Unassembled WGS sequence"/>
</dbReference>
<evidence type="ECO:0000256" key="1">
    <source>
        <dbReference type="SAM" id="Phobius"/>
    </source>
</evidence>
<dbReference type="EMBL" id="JAMYWD010000008">
    <property type="protein sequence ID" value="KAJ4963563.1"/>
    <property type="molecule type" value="Genomic_DNA"/>
</dbReference>
<evidence type="ECO:0000313" key="2">
    <source>
        <dbReference type="EMBL" id="KAJ4963563.1"/>
    </source>
</evidence>
<keyword evidence="1" id="KW-0472">Membrane</keyword>
<dbReference type="AlphaFoldDB" id="A0A9Q0HF39"/>